<comment type="subunit">
    <text evidence="12">Component of the chloroplast ribosome 70S subunit, and at low levels, present in polysomes.</text>
</comment>
<dbReference type="GO" id="GO:0009507">
    <property type="term" value="C:chloroplast"/>
    <property type="evidence" value="ECO:0007669"/>
    <property type="project" value="UniProtKB-SubCell"/>
</dbReference>
<dbReference type="EMBL" id="CP136897">
    <property type="protein sequence ID" value="WOL16457.1"/>
    <property type="molecule type" value="Genomic_DNA"/>
</dbReference>
<dbReference type="PROSITE" id="PS01127">
    <property type="entry name" value="EF_TS_2"/>
    <property type="match status" value="1"/>
</dbReference>
<evidence type="ECO:0000256" key="11">
    <source>
        <dbReference type="ARBA" id="ARBA00063456"/>
    </source>
</evidence>
<evidence type="ECO:0000256" key="3">
    <source>
        <dbReference type="ARBA" id="ARBA00022528"/>
    </source>
</evidence>
<evidence type="ECO:0000256" key="6">
    <source>
        <dbReference type="ARBA" id="ARBA00022768"/>
    </source>
</evidence>
<dbReference type="Gene3D" id="2.40.50.140">
    <property type="entry name" value="Nucleic acid-binding proteins"/>
    <property type="match status" value="2"/>
</dbReference>
<feature type="region of interest" description="Disordered" evidence="16">
    <location>
        <begin position="643"/>
        <end position="672"/>
    </location>
</feature>
<dbReference type="GO" id="GO:0003729">
    <property type="term" value="F:mRNA binding"/>
    <property type="evidence" value="ECO:0007669"/>
    <property type="project" value="UniProtKB-ARBA"/>
</dbReference>
<organism evidence="18 19">
    <name type="scientific">Canna indica</name>
    <name type="common">Indian-shot</name>
    <dbReference type="NCBI Taxonomy" id="4628"/>
    <lineage>
        <taxon>Eukaryota</taxon>
        <taxon>Viridiplantae</taxon>
        <taxon>Streptophyta</taxon>
        <taxon>Embryophyta</taxon>
        <taxon>Tracheophyta</taxon>
        <taxon>Spermatophyta</taxon>
        <taxon>Magnoliopsida</taxon>
        <taxon>Liliopsida</taxon>
        <taxon>Zingiberales</taxon>
        <taxon>Cannaceae</taxon>
        <taxon>Canna</taxon>
    </lineage>
</organism>
<comment type="subunit">
    <text evidence="13">Component of the chloroplast ribosome 30S and 70S subunits, as well as polysomes.</text>
</comment>
<evidence type="ECO:0000313" key="19">
    <source>
        <dbReference type="Proteomes" id="UP001327560"/>
    </source>
</evidence>
<sequence length="1108" mass="120881">MTPVINCSVGNITLVPRFFYSPRKEIHLARCDTSGKDSRLKSSQRFLLPDSSFRLIQLHRSRLCSRIRTVAAVGTDITVEETNPTVSGEDADGNSEAPPSSDESIEPVSTNLTSTSSSKTKRTRPMKKSEMPPVKEEELVPGAAFIGKVRSIQPFGCFVDFGAYTDGLVHVSRMSDAYVKDVASVVSIGQEVKVRIVEANKETRRISLTMRDNDPAKIQQKRDSTDESGEKTRSSRKNASRSNQKREQTRKSTKLVKGQVLDGTVKNLTRSGAFVSLPDGEEGFLPVSEESEGFGGILGNSSLQVGQEVNVRVLRIARGQVTLTMKKVEDIEGLNKQLNQGVVHVATNPFELAFRKNKEIASFLDERGRAQKAPEKIEQAVEVGEALDSSDTSEVDSSALSNDSQLIGSSDSTVQVDDKKSIGGELLEETPVSDSTSNISERKDEESLNILSQTSDTLVQEDEKSSNTLNQSSPDLLLDKAPIKDETEDSTDTVEEGNVTSESVVLEGGESSANNLSSSLAADEASLTDDGKEETGDIKASEETEVVSSEEEIEVTAETLAQEQQSFEMPGSEEKEALVDSFQVEDSTGTLDTKNDAEPSNDQTLSAESVTPEDLASSQSDKPIAAEAVAKDSTVLVENDAASVESNDATPDAGGSVNGQSSPASEQSSIKATISPALVKQLREETGAGMMDCKKALAETGGDIVKAQEFLRKKGLASADKKASRVTAEGRIGSYIHDNRIGVLVEVNCETDFVSRGEIFKELVDDLAMQVAACPQVRYLVTEDVPEDMVNKEREIEMQKEDLLTKPENIRSKIVDGRIKKRLEEFALLEQPYIKNDKMVVKDLVKQTIATLGENIKVKRFVRYNLGEGLEKKSQDFAAEVAAQTTAKSAPAAPKDQPTESNEAAEKPKTVAVSAALVKQLREETGAGMMDCKKALAECDGDLEKAQEYLRKKGLSSADKKSSRLAAEGRISSYIHDSRIGVLIEVNCETDFVGRNEKFKELVDDLAMQVVACPQVEFVSVEDIPESTIIKEKEIEMQREDLQSKPEQIREKIVEGRISKRLGELALLEQPFIKDDSIKVKDLVKQTVASLGENIKVRRFVRFTLGES</sequence>
<dbReference type="CDD" id="cd14275">
    <property type="entry name" value="UBA_EF-Ts"/>
    <property type="match status" value="2"/>
</dbReference>
<feature type="compositionally biased region" description="Polar residues" evidence="16">
    <location>
        <begin position="658"/>
        <end position="672"/>
    </location>
</feature>
<comment type="function">
    <text evidence="9 14 15">Associates with the EF-Tu.GDP complex and induces the exchange of GDP to GTP. It remains bound to the aminoacyl-tRNA.EF-Tu.GTP complex up to the GTP hydrolysis stage on the ribosome.</text>
</comment>
<feature type="compositionally biased region" description="Low complexity" evidence="16">
    <location>
        <begin position="109"/>
        <end position="118"/>
    </location>
</feature>
<dbReference type="NCBIfam" id="TIGR00116">
    <property type="entry name" value="tsf"/>
    <property type="match status" value="3"/>
</dbReference>
<feature type="compositionally biased region" description="Acidic residues" evidence="16">
    <location>
        <begin position="543"/>
        <end position="555"/>
    </location>
</feature>
<feature type="region of interest" description="Disordered" evidence="16">
    <location>
        <begin position="80"/>
        <end position="135"/>
    </location>
</feature>
<feature type="compositionally biased region" description="Basic and acidic residues" evidence="16">
    <location>
        <begin position="209"/>
        <end position="233"/>
    </location>
</feature>
<dbReference type="InterPro" id="IPR014039">
    <property type="entry name" value="Transl_elong_EFTs/EF1B_dimer"/>
</dbReference>
<dbReference type="SUPFAM" id="SSF46934">
    <property type="entry name" value="UBA-like"/>
    <property type="match status" value="2"/>
</dbReference>
<dbReference type="GO" id="GO:0003746">
    <property type="term" value="F:translation elongation factor activity"/>
    <property type="evidence" value="ECO:0007669"/>
    <property type="project" value="UniProtKB-UniRule"/>
</dbReference>
<evidence type="ECO:0000256" key="5">
    <source>
        <dbReference type="ARBA" id="ARBA00022737"/>
    </source>
</evidence>
<dbReference type="PROSITE" id="PS01126">
    <property type="entry name" value="EF_TS_1"/>
    <property type="match status" value="2"/>
</dbReference>
<dbReference type="FunFam" id="1.10.286.20:FF:000001">
    <property type="entry name" value="Elongation factor Ts"/>
    <property type="match status" value="2"/>
</dbReference>
<evidence type="ECO:0000256" key="13">
    <source>
        <dbReference type="ARBA" id="ARBA00065880"/>
    </source>
</evidence>
<evidence type="ECO:0000256" key="2">
    <source>
        <dbReference type="ARBA" id="ARBA00005532"/>
    </source>
</evidence>
<evidence type="ECO:0000256" key="16">
    <source>
        <dbReference type="SAM" id="MobiDB-lite"/>
    </source>
</evidence>
<dbReference type="InterPro" id="IPR018101">
    <property type="entry name" value="Transl_elong_Ts_CS"/>
</dbReference>
<dbReference type="SUPFAM" id="SSF54713">
    <property type="entry name" value="Elongation factor Ts (EF-Ts), dimerisation domain"/>
    <property type="match status" value="2"/>
</dbReference>
<keyword evidence="5" id="KW-0677">Repeat</keyword>
<proteinExistence type="inferred from homology"/>
<evidence type="ECO:0000256" key="1">
    <source>
        <dbReference type="ARBA" id="ARBA00004229"/>
    </source>
</evidence>
<feature type="compositionally biased region" description="Basic and acidic residues" evidence="16">
    <location>
        <begin position="529"/>
        <end position="542"/>
    </location>
</feature>
<dbReference type="FunFam" id="2.40.50.140:FF:000051">
    <property type="entry name" value="RNA-binding transcriptional accessory protein"/>
    <property type="match status" value="1"/>
</dbReference>
<accession>A0AAQ3L3Y5</accession>
<comment type="subcellular location">
    <subcellularLocation>
        <location evidence="14">Mitochondrion</location>
    </subcellularLocation>
    <subcellularLocation>
        <location evidence="1">Plastid</location>
        <location evidence="1">Chloroplast</location>
    </subcellularLocation>
</comment>
<keyword evidence="4" id="KW-0934">Plastid</keyword>
<name>A0AAQ3L3Y5_9LILI</name>
<dbReference type="InterPro" id="IPR012340">
    <property type="entry name" value="NA-bd_OB-fold"/>
</dbReference>
<evidence type="ECO:0000256" key="8">
    <source>
        <dbReference type="ARBA" id="ARBA00022946"/>
    </source>
</evidence>
<dbReference type="GO" id="GO:0070125">
    <property type="term" value="P:mitochondrial translational elongation"/>
    <property type="evidence" value="ECO:0007669"/>
    <property type="project" value="TreeGrafter"/>
</dbReference>
<dbReference type="InterPro" id="IPR003029">
    <property type="entry name" value="S1_domain"/>
</dbReference>
<feature type="domain" description="S1 motif" evidence="17">
    <location>
        <begin position="142"/>
        <end position="211"/>
    </location>
</feature>
<dbReference type="PANTHER" id="PTHR11741">
    <property type="entry name" value="ELONGATION FACTOR TS"/>
    <property type="match status" value="1"/>
</dbReference>
<dbReference type="Pfam" id="PF00889">
    <property type="entry name" value="EF_TS"/>
    <property type="match status" value="2"/>
</dbReference>
<dbReference type="GO" id="GO:0005739">
    <property type="term" value="C:mitochondrion"/>
    <property type="evidence" value="ECO:0007669"/>
    <property type="project" value="UniProtKB-SubCell"/>
</dbReference>
<reference evidence="18 19" key="1">
    <citation type="submission" date="2023-10" db="EMBL/GenBank/DDBJ databases">
        <title>Chromosome-scale genome assembly provides insights into flower coloration mechanisms of Canna indica.</title>
        <authorList>
            <person name="Li C."/>
        </authorList>
    </citation>
    <scope>NUCLEOTIDE SEQUENCE [LARGE SCALE GENOMIC DNA]</scope>
    <source>
        <tissue evidence="18">Flower</tissue>
    </source>
</reference>
<dbReference type="AlphaFoldDB" id="A0AAQ3L3Y5"/>
<feature type="domain" description="S1 motif" evidence="17">
    <location>
        <begin position="258"/>
        <end position="326"/>
    </location>
</feature>
<dbReference type="Gene3D" id="3.30.479.20">
    <property type="entry name" value="Elongation factor Ts, dimerisation domain"/>
    <property type="match status" value="2"/>
</dbReference>
<feature type="compositionally biased region" description="Low complexity" evidence="16">
    <location>
        <begin position="882"/>
        <end position="895"/>
    </location>
</feature>
<evidence type="ECO:0000256" key="14">
    <source>
        <dbReference type="HAMAP-Rule" id="MF_03135"/>
    </source>
</evidence>
<comment type="similarity">
    <text evidence="2 14 15">Belongs to the EF-Ts family.</text>
</comment>
<dbReference type="Gene3D" id="1.10.286.20">
    <property type="match status" value="2"/>
</dbReference>
<protein>
    <recommendedName>
        <fullName evidence="14">Elongation factor Ts, mitochondrial</fullName>
        <shortName evidence="14">EF-Ts</shortName>
        <shortName evidence="14">EF-TsMt</shortName>
    </recommendedName>
</protein>
<feature type="compositionally biased region" description="Acidic residues" evidence="16">
    <location>
        <begin position="486"/>
        <end position="495"/>
    </location>
</feature>
<dbReference type="InterPro" id="IPR036402">
    <property type="entry name" value="EF-Ts_dimer_sf"/>
</dbReference>
<keyword evidence="6 14" id="KW-0251">Elongation factor</keyword>
<evidence type="ECO:0000256" key="4">
    <source>
        <dbReference type="ARBA" id="ARBA00022640"/>
    </source>
</evidence>
<dbReference type="SUPFAM" id="SSF50249">
    <property type="entry name" value="Nucleic acid-binding proteins"/>
    <property type="match status" value="2"/>
</dbReference>
<feature type="region of interest" description="Disordered" evidence="16">
    <location>
        <begin position="209"/>
        <end position="256"/>
    </location>
</feature>
<keyword evidence="8" id="KW-0809">Transit peptide</keyword>
<keyword evidence="19" id="KW-1185">Reference proteome</keyword>
<keyword evidence="7 14" id="KW-0648">Protein biosynthesis</keyword>
<comment type="function">
    <text evidence="10">Binds to psbD and psbA 5'-untranslated regions (UTRs) in vitro.</text>
</comment>
<dbReference type="HAMAP" id="MF_00050">
    <property type="entry name" value="EF_Ts"/>
    <property type="match status" value="2"/>
</dbReference>
<dbReference type="Proteomes" id="UP001327560">
    <property type="component" value="Chromosome 8"/>
</dbReference>
<keyword evidence="3" id="KW-0150">Chloroplast</keyword>
<evidence type="ECO:0000259" key="17">
    <source>
        <dbReference type="PROSITE" id="PS50126"/>
    </source>
</evidence>
<dbReference type="PROSITE" id="PS50126">
    <property type="entry name" value="S1"/>
    <property type="match status" value="2"/>
</dbReference>
<evidence type="ECO:0000256" key="7">
    <source>
        <dbReference type="ARBA" id="ARBA00022917"/>
    </source>
</evidence>
<feature type="compositionally biased region" description="Polar residues" evidence="16">
    <location>
        <begin position="389"/>
        <end position="415"/>
    </location>
</feature>
<evidence type="ECO:0000256" key="10">
    <source>
        <dbReference type="ARBA" id="ARBA00056139"/>
    </source>
</evidence>
<dbReference type="FunFam" id="2.40.50.140:FF:000250">
    <property type="entry name" value="Elongation factor Ts, mitochondrial"/>
    <property type="match status" value="1"/>
</dbReference>
<keyword evidence="14" id="KW-0496">Mitochondrion</keyword>
<dbReference type="InterPro" id="IPR001816">
    <property type="entry name" value="Transl_elong_EFTs/EF1B"/>
</dbReference>
<feature type="region of interest" description="Disordered" evidence="16">
    <location>
        <begin position="383"/>
        <end position="631"/>
    </location>
</feature>
<evidence type="ECO:0000256" key="12">
    <source>
        <dbReference type="ARBA" id="ARBA00065253"/>
    </source>
</evidence>
<feature type="compositionally biased region" description="Low complexity" evidence="16">
    <location>
        <begin position="501"/>
        <end position="525"/>
    </location>
</feature>
<feature type="compositionally biased region" description="Polar residues" evidence="16">
    <location>
        <begin position="584"/>
        <end position="609"/>
    </location>
</feature>
<comment type="subunit">
    <text evidence="11">Associates transiently with chloroplast polysomes.</text>
</comment>
<dbReference type="InterPro" id="IPR009060">
    <property type="entry name" value="UBA-like_sf"/>
</dbReference>
<evidence type="ECO:0000256" key="9">
    <source>
        <dbReference type="ARBA" id="ARBA00025453"/>
    </source>
</evidence>
<gene>
    <name evidence="14" type="primary">EFTS</name>
    <name evidence="18" type="ORF">Cni_G25244</name>
</gene>
<feature type="region of interest" description="Disordered" evidence="16">
    <location>
        <begin position="882"/>
        <end position="908"/>
    </location>
</feature>
<dbReference type="Pfam" id="PF00575">
    <property type="entry name" value="S1"/>
    <property type="match status" value="2"/>
</dbReference>
<dbReference type="FunFam" id="1.10.8.10:FF:000001">
    <property type="entry name" value="Elongation factor Ts"/>
    <property type="match status" value="2"/>
</dbReference>
<dbReference type="SMART" id="SM00316">
    <property type="entry name" value="S1"/>
    <property type="match status" value="2"/>
</dbReference>
<feature type="compositionally biased region" description="Polar residues" evidence="16">
    <location>
        <begin position="449"/>
        <end position="458"/>
    </location>
</feature>
<dbReference type="PANTHER" id="PTHR11741:SF10">
    <property type="entry name" value="POLYPROTEIN OF EF-TS, CHLOROPLASTIC"/>
    <property type="match status" value="1"/>
</dbReference>
<dbReference type="Gene3D" id="1.10.8.10">
    <property type="entry name" value="DNA helicase RuvA subunit, C-terminal domain"/>
    <property type="match status" value="2"/>
</dbReference>
<evidence type="ECO:0000256" key="15">
    <source>
        <dbReference type="RuleBase" id="RU000642"/>
    </source>
</evidence>
<evidence type="ECO:0000313" key="18">
    <source>
        <dbReference type="EMBL" id="WOL16457.1"/>
    </source>
</evidence>